<reference evidence="2" key="1">
    <citation type="submission" date="2018-09" db="EMBL/GenBank/DDBJ databases">
        <title>Genome sequencing of strain 2DFWR-13.</title>
        <authorList>
            <person name="Heo J."/>
            <person name="Kim S.-J."/>
            <person name="Kwon S.-W."/>
        </authorList>
    </citation>
    <scope>NUCLEOTIDE SEQUENCE [LARGE SCALE GENOMIC DNA]</scope>
    <source>
        <strain evidence="2">2DFWR-13</strain>
    </source>
</reference>
<dbReference type="AlphaFoldDB" id="A0A387B842"/>
<accession>A0A387B842</accession>
<gene>
    <name evidence="1" type="ORF">D7I47_06355</name>
</gene>
<dbReference type="RefSeq" id="WP_120762266.1">
    <property type="nucleotide sequence ID" value="NZ_CP032630.1"/>
</dbReference>
<keyword evidence="2" id="KW-1185">Reference proteome</keyword>
<protein>
    <submittedName>
        <fullName evidence="1">Uncharacterized protein</fullName>
    </submittedName>
</protein>
<evidence type="ECO:0000313" key="2">
    <source>
        <dbReference type="Proteomes" id="UP000278886"/>
    </source>
</evidence>
<dbReference type="KEGG" id="lyd:D7I47_06355"/>
<dbReference type="Proteomes" id="UP000278886">
    <property type="component" value="Chromosome"/>
</dbReference>
<dbReference type="EMBL" id="CP032630">
    <property type="protein sequence ID" value="AYF97918.1"/>
    <property type="molecule type" value="Genomic_DNA"/>
</dbReference>
<sequence length="73" mass="8000">MNAAVSRPAVSVRPGLGELAVAVGRALERWGHRHASRPLDRDALARRAEMRREADQAARTTQALVFRATGRVL</sequence>
<evidence type="ECO:0000313" key="1">
    <source>
        <dbReference type="EMBL" id="AYF97918.1"/>
    </source>
</evidence>
<organism evidence="1 2">
    <name type="scientific">Protaetiibacter intestinalis</name>
    <dbReference type="NCBI Taxonomy" id="2419774"/>
    <lineage>
        <taxon>Bacteria</taxon>
        <taxon>Bacillati</taxon>
        <taxon>Actinomycetota</taxon>
        <taxon>Actinomycetes</taxon>
        <taxon>Micrococcales</taxon>
        <taxon>Microbacteriaceae</taxon>
        <taxon>Protaetiibacter</taxon>
    </lineage>
</organism>
<name>A0A387B842_9MICO</name>
<proteinExistence type="predicted"/>